<evidence type="ECO:0000256" key="2">
    <source>
        <dbReference type="SAM" id="SignalP"/>
    </source>
</evidence>
<dbReference type="PANTHER" id="PTHR43283">
    <property type="entry name" value="BETA-LACTAMASE-RELATED"/>
    <property type="match status" value="1"/>
</dbReference>
<proteinExistence type="predicted"/>
<dbReference type="InterPro" id="IPR050789">
    <property type="entry name" value="Diverse_Enzym_Activities"/>
</dbReference>
<dbReference type="Gene3D" id="3.40.710.10">
    <property type="entry name" value="DD-peptidase/beta-lactamase superfamily"/>
    <property type="match status" value="1"/>
</dbReference>
<accession>A0ABS7PLI2</accession>
<protein>
    <submittedName>
        <fullName evidence="4">Beta-lactamase family protein</fullName>
    </submittedName>
</protein>
<feature type="domain" description="Beta-lactamase-related" evidence="3">
    <location>
        <begin position="172"/>
        <end position="440"/>
    </location>
</feature>
<keyword evidence="5" id="KW-1185">Reference proteome</keyword>
<feature type="signal peptide" evidence="2">
    <location>
        <begin position="1"/>
        <end position="24"/>
    </location>
</feature>
<dbReference type="InterPro" id="IPR001466">
    <property type="entry name" value="Beta-lactam-related"/>
</dbReference>
<dbReference type="PANTHER" id="PTHR43283:SF7">
    <property type="entry name" value="BETA-LACTAMASE-RELATED DOMAIN-CONTAINING PROTEIN"/>
    <property type="match status" value="1"/>
</dbReference>
<dbReference type="EMBL" id="JAINVV010000004">
    <property type="protein sequence ID" value="MBY8822172.1"/>
    <property type="molecule type" value="Genomic_DNA"/>
</dbReference>
<feature type="compositionally biased region" description="Low complexity" evidence="1">
    <location>
        <begin position="120"/>
        <end position="131"/>
    </location>
</feature>
<keyword evidence="2" id="KW-0732">Signal</keyword>
<evidence type="ECO:0000313" key="4">
    <source>
        <dbReference type="EMBL" id="MBY8822172.1"/>
    </source>
</evidence>
<feature type="chain" id="PRO_5045050395" evidence="2">
    <location>
        <begin position="25"/>
        <end position="465"/>
    </location>
</feature>
<sequence length="465" mass="49642">MRRSSARFAAILALAAAAPSAAQLQEPPKSYDRAIAAGYKALTLCSAMFNAGRTQAQAEALELTGTYPQYDAILQTLTAQVVKDRDDRVAIVSVPYDPAMPPRAATWAVDRGCTITPIGATPTLPDDAPPASTRTAADAKPWPAGEAQATGRLAGDAKALGAAMERVFAEGFGKGTRTTGAIVVQNGRIVFEKYRDGFGPHVSQRTWSVAKSVTGTIVGLGVGKGLLAPEQKGGIPEWRDAGDPRGNISIDQLLRMASGLHSETAGNRTDALYFGGTSVTQEVTAWPVEAMPGTRFRYANNDIVLAIRALRARIGDDAAYGRFPRTELFDRIGMTRTIAETDFQGNFVLSSQVWSTARDLARFGLLYLNGGMWNGERVLPEGWVKYVTTPSGPQPEGPFGYGATFWLLNRSPGVPADSFAAFGNRGQYVVIVPSRNVVLVRRGEDPAGAPFDVATFTAEILATLK</sequence>
<feature type="region of interest" description="Disordered" evidence="1">
    <location>
        <begin position="118"/>
        <end position="143"/>
    </location>
</feature>
<evidence type="ECO:0000259" key="3">
    <source>
        <dbReference type="Pfam" id="PF00144"/>
    </source>
</evidence>
<name>A0ABS7PLI2_9SPHN</name>
<dbReference type="Pfam" id="PF00144">
    <property type="entry name" value="Beta-lactamase"/>
    <property type="match status" value="1"/>
</dbReference>
<gene>
    <name evidence="4" type="ORF">K7G82_07720</name>
</gene>
<comment type="caution">
    <text evidence="4">The sequence shown here is derived from an EMBL/GenBank/DDBJ whole genome shotgun (WGS) entry which is preliminary data.</text>
</comment>
<evidence type="ECO:0000256" key="1">
    <source>
        <dbReference type="SAM" id="MobiDB-lite"/>
    </source>
</evidence>
<reference evidence="4 5" key="1">
    <citation type="submission" date="2021-08" db="EMBL/GenBank/DDBJ databases">
        <authorList>
            <person name="Tuo L."/>
        </authorList>
    </citation>
    <scope>NUCLEOTIDE SEQUENCE [LARGE SCALE GENOMIC DNA]</scope>
    <source>
        <strain evidence="4 5">JCM 31229</strain>
    </source>
</reference>
<organism evidence="4 5">
    <name type="scientific">Sphingomonas colocasiae</name>
    <dbReference type="NCBI Taxonomy" id="1848973"/>
    <lineage>
        <taxon>Bacteria</taxon>
        <taxon>Pseudomonadati</taxon>
        <taxon>Pseudomonadota</taxon>
        <taxon>Alphaproteobacteria</taxon>
        <taxon>Sphingomonadales</taxon>
        <taxon>Sphingomonadaceae</taxon>
        <taxon>Sphingomonas</taxon>
    </lineage>
</organism>
<dbReference type="InterPro" id="IPR012338">
    <property type="entry name" value="Beta-lactam/transpept-like"/>
</dbReference>
<dbReference type="Proteomes" id="UP000706039">
    <property type="component" value="Unassembled WGS sequence"/>
</dbReference>
<dbReference type="SUPFAM" id="SSF56601">
    <property type="entry name" value="beta-lactamase/transpeptidase-like"/>
    <property type="match status" value="1"/>
</dbReference>
<dbReference type="RefSeq" id="WP_222989275.1">
    <property type="nucleotide sequence ID" value="NZ_JAINVV010000004.1"/>
</dbReference>
<evidence type="ECO:0000313" key="5">
    <source>
        <dbReference type="Proteomes" id="UP000706039"/>
    </source>
</evidence>